<feature type="compositionally biased region" description="Gly residues" evidence="1">
    <location>
        <begin position="1184"/>
        <end position="1193"/>
    </location>
</feature>
<feature type="region of interest" description="Disordered" evidence="1">
    <location>
        <begin position="1389"/>
        <end position="1420"/>
    </location>
</feature>
<feature type="compositionally biased region" description="Polar residues" evidence="1">
    <location>
        <begin position="546"/>
        <end position="561"/>
    </location>
</feature>
<feature type="region of interest" description="Disordered" evidence="1">
    <location>
        <begin position="503"/>
        <end position="567"/>
    </location>
</feature>
<feature type="region of interest" description="Disordered" evidence="1">
    <location>
        <begin position="343"/>
        <end position="450"/>
    </location>
</feature>
<feature type="region of interest" description="Disordered" evidence="1">
    <location>
        <begin position="603"/>
        <end position="622"/>
    </location>
</feature>
<feature type="region of interest" description="Disordered" evidence="1">
    <location>
        <begin position="1317"/>
        <end position="1352"/>
    </location>
</feature>
<feature type="region of interest" description="Disordered" evidence="1">
    <location>
        <begin position="1179"/>
        <end position="1225"/>
    </location>
</feature>
<feature type="region of interest" description="Disordered" evidence="1">
    <location>
        <begin position="1776"/>
        <end position="1795"/>
    </location>
</feature>
<feature type="compositionally biased region" description="Polar residues" evidence="1">
    <location>
        <begin position="1776"/>
        <end position="1785"/>
    </location>
</feature>
<organism evidence="2 3">
    <name type="scientific">Stomoxys calcitrans</name>
    <name type="common">Stable fly</name>
    <name type="synonym">Conops calcitrans</name>
    <dbReference type="NCBI Taxonomy" id="35570"/>
    <lineage>
        <taxon>Eukaryota</taxon>
        <taxon>Metazoa</taxon>
        <taxon>Ecdysozoa</taxon>
        <taxon>Arthropoda</taxon>
        <taxon>Hexapoda</taxon>
        <taxon>Insecta</taxon>
        <taxon>Pterygota</taxon>
        <taxon>Neoptera</taxon>
        <taxon>Endopterygota</taxon>
        <taxon>Diptera</taxon>
        <taxon>Brachycera</taxon>
        <taxon>Muscomorpha</taxon>
        <taxon>Muscoidea</taxon>
        <taxon>Muscidae</taxon>
        <taxon>Stomoxys</taxon>
    </lineage>
</organism>
<feature type="compositionally biased region" description="Polar residues" evidence="1">
    <location>
        <begin position="403"/>
        <end position="424"/>
    </location>
</feature>
<dbReference type="OrthoDB" id="8191083at2759"/>
<feature type="region of interest" description="Disordered" evidence="1">
    <location>
        <begin position="720"/>
        <end position="780"/>
    </location>
</feature>
<protein>
    <submittedName>
        <fullName evidence="2">Uncharacterized protein</fullName>
    </submittedName>
</protein>
<feature type="compositionally biased region" description="Basic and acidic residues" evidence="1">
    <location>
        <begin position="746"/>
        <end position="767"/>
    </location>
</feature>
<dbReference type="EnsemblMetazoa" id="SCAU011688-RB">
    <property type="protein sequence ID" value="SCAU011688-PB"/>
    <property type="gene ID" value="SCAU011688"/>
</dbReference>
<reference evidence="3" key="1">
    <citation type="submission" date="2015-05" db="EMBL/GenBank/DDBJ databases">
        <authorList>
            <person name="Wilson R.K."/>
            <person name="Warren W.C."/>
            <person name="Olafson P."/>
        </authorList>
    </citation>
    <scope>NUCLEOTIDE SEQUENCE [LARGE SCALE GENOMIC DNA]</scope>
    <source>
        <strain evidence="3">USDA</strain>
    </source>
</reference>
<sequence length="1795" mass="200045">MEKLQIDKSQLSTPTSTATTPTSRPSSRRTSTIIPRDSLPTPPPDPRCSNQSDNFFIYPPTEKDLPPELHGLLRYAERQEEYQQTLQKKIASDCRNLHQNPGEDSSNTGHDDKQHKCTYCDKVRKECCEFMEPLQFRLNGAVTAALAAYGAIEQLNHLYSMWEQYITKEREMRERKECLRYIKLLEKKAAESLKGATEKSQDLAGTPLTDNEIDPQDMEKSIALLETILSPELLARYKSHDYKLQRERSKSFIIEDMPSLKADREASKSHVGIPHLLRRQSTYCDSKSKVSKWTKVKAAFKWEKANVPIMYDTHKDGAHIGLQPNNTEVARYLRVPSAPCGNSSADSILSSSSGHLLSETGTPGTISSASSIDDIDNTSGCGVSGGGGGLSNMRRDSSKSETLETQTEKSMPQSTVQESKSADTLNVDDSKYTMPPKSSSSKSIRRSKLVSDFEVVPEDVEAVIKTQAKRKNPPRPLDLNLRQDLNDSENYYMSTHLLKASPQEGTQSLNRALKKVSSPVNSSVPSSPSRHSDFFAEFESEELSSGDFSEPNSPNHLTSRQSFERQQEEINRRYQVLRAKLDEEFESKRKEWEKLKSKKALALVSAPKPPEPLSPSHTTTSMGSNFSAKLLEENLTPDFKKKLQKWRVKKQASIGGIHGAPVSPLSPKETNASCSNVPKDAKIDWNLWKTGQLKLEGQGLKPLPDQKDLPEEFQKKLEEWNKIKRGGSATNCTDSMKRNKQGGLAKKGESDDDRGGGGGSSDKDKRLDKHKHHDKEKSERLAKLKAIVSDHPAKEIEVKTSAGVMKFEGISRKFTRKLYEWEKARGIGPESSTFALLHPGYCPIDVKRISKETHNHENSPTLSRSLSLDSISPSIALPVISQQASSLSLNDVNDLKEMEGVVSSTDALAIDSDYKKYDEPEAVMVEVEDHIVETASPLVMANPIVKKQTPVYKYEEKACKDFCNTRKIQSFESHTNLAPLLNVLKNSEELLKLLKKKSPEIAENTALRFCESTLALIRSSYSYYSSNLMKPNVLNAISDVQNELSRLRVLCEKSPLDEACCQEVMEERNTEYNEEFEGLHETLDILKQNIQGGMPRYSKDIVPDINIITDEGFNSSFVQSSDNNRNDNLSTTLEATDELSTSMVENDTEGMEPVAPTNANATADAVATTTATIRFVATSANGNSNGGSSGGCGTKKKVRLRKMGSRQNSKTESDSSDEDNLNVLETPRRLKRKNYRLKQRSFDEDPSSATIAEEVGECVLKDTETKMTRPMNLPLATSTSLPSVFVKTKRKLFTTVQKPSAIDGLAVIEQEVIHTPTETDGKSPHKSIEEDSGKFQEFQMSQNPRRGTLQREDTLKASDSENLINNLINDIKPRILLVHKSISLEDMRAEMDSEDTKRKSHSMESLKQSDKKWSSKEPRAPLASDSFRKIACSAESTSRLSNISRIQSLLGTAKKKDHLFKKHPEKPFVPHSFVNKGATFKKIESSRIAKTQSSSQVSESAFLSPDKFDNTMPRIARKLERKSLTPTTQHIKFDFPPPNVSEPTTPVFEQYNRPLTPLTQRALRLQKAKEEFLRSKPCPKAVVKLRESVPKTEKWFENRQSDLSLSSTTADESSMRGMHLDHLDSDVQKSLSADTIRAESPPTQSDTGTDQDFGGIYDSLPRQVTRSGKISSKLGFATLASKLRRVKGKKPKEPKRAVATAMGGAVGGSALSALCRQSLFADIITVPQQLAAGDESKPPYGRPGLLGDNVMKSQSSPHAIFRGAPNEMARLQANTERLNKSQSEQYVKRHKESYV</sequence>
<dbReference type="EnsemblMetazoa" id="SCAU011688-RA">
    <property type="protein sequence ID" value="SCAU011688-PA"/>
    <property type="gene ID" value="SCAU011688"/>
</dbReference>
<dbReference type="Proteomes" id="UP000095300">
    <property type="component" value="Unassembled WGS sequence"/>
</dbReference>
<feature type="compositionally biased region" description="Polar residues" evidence="1">
    <location>
        <begin position="1641"/>
        <end position="1650"/>
    </location>
</feature>
<dbReference type="VEuPathDB" id="VectorBase:SCAU011688"/>
<dbReference type="KEGG" id="scac:106093733"/>
<feature type="compositionally biased region" description="Basic residues" evidence="1">
    <location>
        <begin position="1194"/>
        <end position="1204"/>
    </location>
</feature>
<keyword evidence="3" id="KW-1185">Reference proteome</keyword>
<feature type="compositionally biased region" description="Low complexity" evidence="1">
    <location>
        <begin position="12"/>
        <end position="39"/>
    </location>
</feature>
<feature type="compositionally biased region" description="Basic and acidic residues" evidence="1">
    <location>
        <begin position="1389"/>
        <end position="1419"/>
    </location>
</feature>
<feature type="compositionally biased region" description="Low complexity" evidence="1">
    <location>
        <begin position="516"/>
        <end position="529"/>
    </location>
</feature>
<feature type="region of interest" description="Disordered" evidence="1">
    <location>
        <begin position="1626"/>
        <end position="1658"/>
    </location>
</feature>
<feature type="compositionally biased region" description="Low complexity" evidence="1">
    <location>
        <begin position="343"/>
        <end position="358"/>
    </location>
</feature>
<evidence type="ECO:0000313" key="2">
    <source>
        <dbReference type="EnsemblMetazoa" id="SCAU011688-PA"/>
    </source>
</evidence>
<reference evidence="2" key="2">
    <citation type="submission" date="2020-05" db="UniProtKB">
        <authorList>
            <consortium name="EnsemblMetazoa"/>
        </authorList>
    </citation>
    <scope>IDENTIFICATION</scope>
    <source>
        <strain evidence="2">USDA</strain>
    </source>
</reference>
<proteinExistence type="predicted"/>
<feature type="region of interest" description="Disordered" evidence="1">
    <location>
        <begin position="1"/>
        <end position="53"/>
    </location>
</feature>
<evidence type="ECO:0000313" key="3">
    <source>
        <dbReference type="Proteomes" id="UP000095300"/>
    </source>
</evidence>
<name>A0A1I8PWA8_STOCA</name>
<accession>A0A1I8PWA8</accession>
<gene>
    <name evidence="2" type="primary">106093733</name>
</gene>
<evidence type="ECO:0000256" key="1">
    <source>
        <dbReference type="SAM" id="MobiDB-lite"/>
    </source>
</evidence>
<feature type="compositionally biased region" description="Basic and acidic residues" evidence="1">
    <location>
        <begin position="1317"/>
        <end position="1334"/>
    </location>
</feature>
<feature type="compositionally biased region" description="Basic and acidic residues" evidence="1">
    <location>
        <begin position="393"/>
        <end position="402"/>
    </location>
</feature>